<evidence type="ECO:0000313" key="3">
    <source>
        <dbReference type="Proteomes" id="UP000193986"/>
    </source>
</evidence>
<keyword evidence="3" id="KW-1185">Reference proteome</keyword>
<dbReference type="STRING" id="71784.A0A1Y2BIC8"/>
<feature type="compositionally biased region" description="Polar residues" evidence="1">
    <location>
        <begin position="18"/>
        <end position="27"/>
    </location>
</feature>
<evidence type="ECO:0000256" key="1">
    <source>
        <dbReference type="SAM" id="MobiDB-lite"/>
    </source>
</evidence>
<accession>A0A1Y2BIC8</accession>
<sequence length="201" mass="22121">MRKEMSQVEINPPHDSRSVSTFQPSPNTQLTGRTTFTQTLPTDHSPSTQPDNRFAGKNYGSPFANSPDWSPTSQDVVLVSIPEQTLQARLKARFARTPGDIFNPPSASFSRPAPHTIKSDLFEPYFISGKGALMGDGFKPHYPGRILALRDVSAADWGRFLEDIEVAGRLTGPQCIVSNVAPLRCTWELPAISSPRSLRRG</sequence>
<organism evidence="2 3">
    <name type="scientific">Naematelia encephala</name>
    <dbReference type="NCBI Taxonomy" id="71784"/>
    <lineage>
        <taxon>Eukaryota</taxon>
        <taxon>Fungi</taxon>
        <taxon>Dikarya</taxon>
        <taxon>Basidiomycota</taxon>
        <taxon>Agaricomycotina</taxon>
        <taxon>Tremellomycetes</taxon>
        <taxon>Tremellales</taxon>
        <taxon>Naemateliaceae</taxon>
        <taxon>Naematelia</taxon>
    </lineage>
</organism>
<comment type="caution">
    <text evidence="2">The sequence shown here is derived from an EMBL/GenBank/DDBJ whole genome shotgun (WGS) entry which is preliminary data.</text>
</comment>
<dbReference type="Proteomes" id="UP000193986">
    <property type="component" value="Unassembled WGS sequence"/>
</dbReference>
<reference evidence="2 3" key="1">
    <citation type="submission" date="2016-07" db="EMBL/GenBank/DDBJ databases">
        <title>Pervasive Adenine N6-methylation of Active Genes in Fungi.</title>
        <authorList>
            <consortium name="DOE Joint Genome Institute"/>
            <person name="Mondo S.J."/>
            <person name="Dannebaum R.O."/>
            <person name="Kuo R.C."/>
            <person name="Labutti K."/>
            <person name="Haridas S."/>
            <person name="Kuo A."/>
            <person name="Salamov A."/>
            <person name="Ahrendt S.R."/>
            <person name="Lipzen A."/>
            <person name="Sullivan W."/>
            <person name="Andreopoulos W.B."/>
            <person name="Clum A."/>
            <person name="Lindquist E."/>
            <person name="Daum C."/>
            <person name="Ramamoorthy G.K."/>
            <person name="Gryganskyi A."/>
            <person name="Culley D."/>
            <person name="Magnuson J.K."/>
            <person name="James T.Y."/>
            <person name="O'Malley M.A."/>
            <person name="Stajich J.E."/>
            <person name="Spatafora J.W."/>
            <person name="Visel A."/>
            <person name="Grigoriev I.V."/>
        </authorList>
    </citation>
    <scope>NUCLEOTIDE SEQUENCE [LARGE SCALE GENOMIC DNA]</scope>
    <source>
        <strain evidence="2 3">68-887.2</strain>
    </source>
</reference>
<feature type="region of interest" description="Disordered" evidence="1">
    <location>
        <begin position="1"/>
        <end position="67"/>
    </location>
</feature>
<gene>
    <name evidence="2" type="ORF">BCR39DRAFT_114570</name>
</gene>
<dbReference type="InParanoid" id="A0A1Y2BIC8"/>
<protein>
    <submittedName>
        <fullName evidence="2">Uncharacterized protein</fullName>
    </submittedName>
</protein>
<proteinExistence type="predicted"/>
<dbReference type="EMBL" id="MCFC01000002">
    <property type="protein sequence ID" value="ORY34551.1"/>
    <property type="molecule type" value="Genomic_DNA"/>
</dbReference>
<name>A0A1Y2BIC8_9TREE</name>
<dbReference type="OrthoDB" id="5314275at2759"/>
<dbReference type="InterPro" id="IPR028018">
    <property type="entry name" value="DUF4646"/>
</dbReference>
<dbReference type="Pfam" id="PF15496">
    <property type="entry name" value="DUF4646"/>
    <property type="match status" value="1"/>
</dbReference>
<dbReference type="AlphaFoldDB" id="A0A1Y2BIC8"/>
<feature type="compositionally biased region" description="Low complexity" evidence="1">
    <location>
        <begin position="28"/>
        <end position="42"/>
    </location>
</feature>
<feature type="compositionally biased region" description="Basic and acidic residues" evidence="1">
    <location>
        <begin position="1"/>
        <end position="17"/>
    </location>
</feature>
<evidence type="ECO:0000313" key="2">
    <source>
        <dbReference type="EMBL" id="ORY34551.1"/>
    </source>
</evidence>